<comment type="function">
    <text evidence="5 6">Acetylates the N-terminal alanine of ribosomal protein bS18.</text>
</comment>
<keyword evidence="8" id="KW-0687">Ribonucleoprotein</keyword>
<dbReference type="InterPro" id="IPR050680">
    <property type="entry name" value="YpeA/RimI_acetyltransf"/>
</dbReference>
<keyword evidence="3 5" id="KW-0808">Transferase</keyword>
<name>A0ABU3VTE1_9GAMM</name>
<evidence type="ECO:0000256" key="1">
    <source>
        <dbReference type="ARBA" id="ARBA00005395"/>
    </source>
</evidence>
<evidence type="ECO:0000256" key="5">
    <source>
        <dbReference type="HAMAP-Rule" id="MF_02210"/>
    </source>
</evidence>
<feature type="active site" description="Proton acceptor" evidence="5">
    <location>
        <position position="97"/>
    </location>
</feature>
<dbReference type="CDD" id="cd04301">
    <property type="entry name" value="NAT_SF"/>
    <property type="match status" value="1"/>
</dbReference>
<proteinExistence type="inferred from homology"/>
<accession>A0ABU3VTE1</accession>
<comment type="similarity">
    <text evidence="1 5 6">Belongs to the acetyltransferase family. RimI subfamily.</text>
</comment>
<dbReference type="Pfam" id="PF00583">
    <property type="entry name" value="Acetyltransf_1"/>
    <property type="match status" value="1"/>
</dbReference>
<dbReference type="Gene3D" id="3.40.630.30">
    <property type="match status" value="1"/>
</dbReference>
<dbReference type="InterPro" id="IPR016181">
    <property type="entry name" value="Acyl_CoA_acyltransferase"/>
</dbReference>
<comment type="caution">
    <text evidence="5">Lacks conserved residue(s) required for the propagation of feature annotation.</text>
</comment>
<evidence type="ECO:0000256" key="4">
    <source>
        <dbReference type="ARBA" id="ARBA00023315"/>
    </source>
</evidence>
<feature type="binding site" evidence="5">
    <location>
        <position position="102"/>
    </location>
    <ligand>
        <name>acetyl-CoA</name>
        <dbReference type="ChEBI" id="CHEBI:57288"/>
    </ligand>
</feature>
<feature type="domain" description="N-acetyltransferase" evidence="7">
    <location>
        <begin position="1"/>
        <end position="141"/>
    </location>
</feature>
<reference evidence="8 9" key="1">
    <citation type="submission" date="2023-10" db="EMBL/GenBank/DDBJ databases">
        <title>Characteristics and mechanism of a salt-tolerant marine origin heterotrophic nitrifying- aerobic denitrifying bacteria Marinobacter xestospongiae HN1.</title>
        <authorList>
            <person name="Qi R."/>
        </authorList>
    </citation>
    <scope>NUCLEOTIDE SEQUENCE [LARGE SCALE GENOMIC DNA]</scope>
    <source>
        <strain evidence="8 9">HN1</strain>
    </source>
</reference>
<gene>
    <name evidence="5 8" type="primary">rimI</name>
    <name evidence="8" type="ORF">RYS15_02525</name>
</gene>
<protein>
    <recommendedName>
        <fullName evidence="5 6">[Ribosomal protein bS18]-alanine N-acetyltransferase</fullName>
        <ecNumber evidence="5 6">2.3.1.266</ecNumber>
    </recommendedName>
</protein>
<dbReference type="SUPFAM" id="SSF55729">
    <property type="entry name" value="Acyl-CoA N-acyltransferases (Nat)"/>
    <property type="match status" value="1"/>
</dbReference>
<comment type="subcellular location">
    <subcellularLocation>
        <location evidence="5 6">Cytoplasm</location>
    </subcellularLocation>
</comment>
<dbReference type="EMBL" id="JAWIIJ010000001">
    <property type="protein sequence ID" value="MDV2077534.1"/>
    <property type="molecule type" value="Genomic_DNA"/>
</dbReference>
<keyword evidence="8" id="KW-0689">Ribosomal protein</keyword>
<dbReference type="EC" id="2.3.1.266" evidence="5 6"/>
<dbReference type="GO" id="GO:0005840">
    <property type="term" value="C:ribosome"/>
    <property type="evidence" value="ECO:0007669"/>
    <property type="project" value="UniProtKB-KW"/>
</dbReference>
<dbReference type="RefSeq" id="WP_316972458.1">
    <property type="nucleotide sequence ID" value="NZ_JAWIIJ010000001.1"/>
</dbReference>
<keyword evidence="2 5" id="KW-0963">Cytoplasm</keyword>
<dbReference type="InterPro" id="IPR000182">
    <property type="entry name" value="GNAT_dom"/>
</dbReference>
<dbReference type="PROSITE" id="PS51186">
    <property type="entry name" value="GNAT"/>
    <property type="match status" value="1"/>
</dbReference>
<comment type="caution">
    <text evidence="8">The sequence shown here is derived from an EMBL/GenBank/DDBJ whole genome shotgun (WGS) entry which is preliminary data.</text>
</comment>
<sequence>MVESDLAEIMVIELGAYSHPWSEKVFRDCFQPHDRPWVLMDGYRLAGYAVVSNQYDEAHLLNLCVRRELQGRGAGRMLLRYLIAEAARDGMAAVLLEVRRSNEPALGLYLAEGFEDIGVRPNYYPAAEGREDARVLRLPLTTS</sequence>
<evidence type="ECO:0000256" key="3">
    <source>
        <dbReference type="ARBA" id="ARBA00022679"/>
    </source>
</evidence>
<evidence type="ECO:0000256" key="6">
    <source>
        <dbReference type="RuleBase" id="RU363094"/>
    </source>
</evidence>
<dbReference type="InterPro" id="IPR043690">
    <property type="entry name" value="RimI"/>
</dbReference>
<keyword evidence="4 5" id="KW-0012">Acyltransferase</keyword>
<organism evidence="8 9">
    <name type="scientific">Marinobacter xestospongiae</name>
    <dbReference type="NCBI Taxonomy" id="994319"/>
    <lineage>
        <taxon>Bacteria</taxon>
        <taxon>Pseudomonadati</taxon>
        <taxon>Pseudomonadota</taxon>
        <taxon>Gammaproteobacteria</taxon>
        <taxon>Pseudomonadales</taxon>
        <taxon>Marinobacteraceae</taxon>
        <taxon>Marinobacter</taxon>
    </lineage>
</organism>
<evidence type="ECO:0000313" key="8">
    <source>
        <dbReference type="EMBL" id="MDV2077534.1"/>
    </source>
</evidence>
<keyword evidence="9" id="KW-1185">Reference proteome</keyword>
<dbReference type="InterPro" id="IPR006464">
    <property type="entry name" value="AcTrfase_RimI/Ard1"/>
</dbReference>
<dbReference type="PANTHER" id="PTHR43420">
    <property type="entry name" value="ACETYLTRANSFERASE"/>
    <property type="match status" value="1"/>
</dbReference>
<comment type="catalytic activity">
    <reaction evidence="5 6">
        <text>N-terminal L-alanyl-[ribosomal protein bS18] + acetyl-CoA = N-terminal N(alpha)-acetyl-L-alanyl-[ribosomal protein bS18] + CoA + H(+)</text>
        <dbReference type="Rhea" id="RHEA:43756"/>
        <dbReference type="Rhea" id="RHEA-COMP:10676"/>
        <dbReference type="Rhea" id="RHEA-COMP:10677"/>
        <dbReference type="ChEBI" id="CHEBI:15378"/>
        <dbReference type="ChEBI" id="CHEBI:57287"/>
        <dbReference type="ChEBI" id="CHEBI:57288"/>
        <dbReference type="ChEBI" id="CHEBI:64718"/>
        <dbReference type="ChEBI" id="CHEBI:83683"/>
        <dbReference type="EC" id="2.3.1.266"/>
    </reaction>
</comment>
<evidence type="ECO:0000259" key="7">
    <source>
        <dbReference type="PROSITE" id="PS51186"/>
    </source>
</evidence>
<feature type="active site" description="Proton donor" evidence="5">
    <location>
        <position position="109"/>
    </location>
</feature>
<dbReference type="HAMAP" id="MF_02210">
    <property type="entry name" value="RimI"/>
    <property type="match status" value="1"/>
</dbReference>
<dbReference type="PANTHER" id="PTHR43420:SF51">
    <property type="entry name" value="PEPTIDYL-LYSINE N-ACETYLTRANSFERASE YIAC"/>
    <property type="match status" value="1"/>
</dbReference>
<dbReference type="GO" id="GO:0008999">
    <property type="term" value="F:protein-N-terminal-alanine acetyltransferase activity"/>
    <property type="evidence" value="ECO:0007669"/>
    <property type="project" value="UniProtKB-EC"/>
</dbReference>
<evidence type="ECO:0000256" key="2">
    <source>
        <dbReference type="ARBA" id="ARBA00022490"/>
    </source>
</evidence>
<dbReference type="Proteomes" id="UP001269819">
    <property type="component" value="Unassembled WGS sequence"/>
</dbReference>
<dbReference type="NCBIfam" id="TIGR01575">
    <property type="entry name" value="rimI"/>
    <property type="match status" value="1"/>
</dbReference>
<evidence type="ECO:0000313" key="9">
    <source>
        <dbReference type="Proteomes" id="UP001269819"/>
    </source>
</evidence>